<keyword evidence="7" id="KW-1005">Bacterial flagellum biogenesis</keyword>
<comment type="function">
    <text evidence="1">Needed for flagellar regrowth and assembly.</text>
</comment>
<accession>A0A7X8TR41</accession>
<reference evidence="12 13" key="1">
    <citation type="submission" date="2020-04" db="EMBL/GenBank/DDBJ databases">
        <title>Vibrio sp. SM6, a novel species isolated from seawater.</title>
        <authorList>
            <person name="Wang X."/>
        </authorList>
    </citation>
    <scope>NUCLEOTIDE SEQUENCE [LARGE SCALE GENOMIC DNA]</scope>
    <source>
        <strain evidence="12 13">SM6</strain>
    </source>
</reference>
<dbReference type="GO" id="GO:0044781">
    <property type="term" value="P:bacterial-type flagellum organization"/>
    <property type="evidence" value="ECO:0007669"/>
    <property type="project" value="UniProtKB-KW"/>
</dbReference>
<sequence length="267" mass="29727">MTIERKRGFIRPDEDGAHAEPTRWGLPDYGSVQPQAKETAFNYDPGWVPSLPEVEEEAPLTLTEEQIEIIKQGAYQEGLLLGQEAGFTQGYEKGKAEGLEAGHGEGRDNGYQEGLAAGQSEVAEHVNHFIALADKFAAPLQLMDNEVERQLVDMVLSLVREVVQVEAKTNPQMLLDGVKQCVESLPITGHSITLQLHPQDVEIVRDAYGEEALTQRDWTLMAEPALNRGDIDISASESQVHYRIDERVKQVINRFCDANRHQSDIAN</sequence>
<evidence type="ECO:0000256" key="9">
    <source>
        <dbReference type="ARBA" id="ARBA00023225"/>
    </source>
</evidence>
<dbReference type="NCBIfam" id="NF004267">
    <property type="entry name" value="PRK05687.1-3"/>
    <property type="match status" value="1"/>
</dbReference>
<dbReference type="PRINTS" id="PR01003">
    <property type="entry name" value="FLGFLIH"/>
</dbReference>
<evidence type="ECO:0000256" key="7">
    <source>
        <dbReference type="ARBA" id="ARBA00022795"/>
    </source>
</evidence>
<comment type="caution">
    <text evidence="12">The sequence shown here is derived from an EMBL/GenBank/DDBJ whole genome shotgun (WGS) entry which is preliminary data.</text>
</comment>
<keyword evidence="5" id="KW-0813">Transport</keyword>
<name>A0A7X8TR41_9VIBR</name>
<dbReference type="InterPro" id="IPR000563">
    <property type="entry name" value="Flag_FliH"/>
</dbReference>
<protein>
    <recommendedName>
        <fullName evidence="4">Flagellar assembly protein FliH</fullName>
    </recommendedName>
</protein>
<dbReference type="GO" id="GO:0005829">
    <property type="term" value="C:cytosol"/>
    <property type="evidence" value="ECO:0007669"/>
    <property type="project" value="TreeGrafter"/>
</dbReference>
<evidence type="ECO:0000256" key="8">
    <source>
        <dbReference type="ARBA" id="ARBA00022927"/>
    </source>
</evidence>
<evidence type="ECO:0000256" key="3">
    <source>
        <dbReference type="ARBA" id="ARBA00006602"/>
    </source>
</evidence>
<feature type="region of interest" description="Disordered" evidence="10">
    <location>
        <begin position="1"/>
        <end position="27"/>
    </location>
</feature>
<dbReference type="GO" id="GO:0071973">
    <property type="term" value="P:bacterial-type flagellum-dependent cell motility"/>
    <property type="evidence" value="ECO:0007669"/>
    <property type="project" value="InterPro"/>
</dbReference>
<dbReference type="AlphaFoldDB" id="A0A7X8TR41"/>
<keyword evidence="12" id="KW-0969">Cilium</keyword>
<dbReference type="Pfam" id="PF02108">
    <property type="entry name" value="FliH"/>
    <property type="match status" value="1"/>
</dbReference>
<keyword evidence="12" id="KW-0966">Cell projection</keyword>
<evidence type="ECO:0000256" key="1">
    <source>
        <dbReference type="ARBA" id="ARBA00003041"/>
    </source>
</evidence>
<evidence type="ECO:0000256" key="6">
    <source>
        <dbReference type="ARBA" id="ARBA00022490"/>
    </source>
</evidence>
<keyword evidence="9" id="KW-1006">Bacterial flagellum protein export</keyword>
<keyword evidence="8" id="KW-0653">Protein transport</keyword>
<gene>
    <name evidence="12" type="primary">fliH</name>
    <name evidence="12" type="ORF">HGP28_10035</name>
</gene>
<dbReference type="GO" id="GO:0009288">
    <property type="term" value="C:bacterial-type flagellum"/>
    <property type="evidence" value="ECO:0007669"/>
    <property type="project" value="InterPro"/>
</dbReference>
<dbReference type="GO" id="GO:0003774">
    <property type="term" value="F:cytoskeletal motor activity"/>
    <property type="evidence" value="ECO:0007669"/>
    <property type="project" value="InterPro"/>
</dbReference>
<evidence type="ECO:0000256" key="5">
    <source>
        <dbReference type="ARBA" id="ARBA00022448"/>
    </source>
</evidence>
<evidence type="ECO:0000313" key="12">
    <source>
        <dbReference type="EMBL" id="NLS13229.1"/>
    </source>
</evidence>
<evidence type="ECO:0000256" key="10">
    <source>
        <dbReference type="SAM" id="MobiDB-lite"/>
    </source>
</evidence>
<keyword evidence="13" id="KW-1185">Reference proteome</keyword>
<dbReference type="InterPro" id="IPR018035">
    <property type="entry name" value="Flagellar_FliH/T3SS_HrpE"/>
</dbReference>
<keyword evidence="6" id="KW-0963">Cytoplasm</keyword>
<proteinExistence type="inferred from homology"/>
<dbReference type="EMBL" id="JABAIK010000008">
    <property type="protein sequence ID" value="NLS13229.1"/>
    <property type="molecule type" value="Genomic_DNA"/>
</dbReference>
<dbReference type="PANTHER" id="PTHR34982">
    <property type="entry name" value="YOP PROTEINS TRANSLOCATION PROTEIN L"/>
    <property type="match status" value="1"/>
</dbReference>
<keyword evidence="12" id="KW-0282">Flagellum</keyword>
<dbReference type="PANTHER" id="PTHR34982:SF1">
    <property type="entry name" value="FLAGELLAR ASSEMBLY PROTEIN FLIH"/>
    <property type="match status" value="1"/>
</dbReference>
<organism evidence="12 13">
    <name type="scientific">Vibrio agarilyticus</name>
    <dbReference type="NCBI Taxonomy" id="2726741"/>
    <lineage>
        <taxon>Bacteria</taxon>
        <taxon>Pseudomonadati</taxon>
        <taxon>Pseudomonadota</taxon>
        <taxon>Gammaproteobacteria</taxon>
        <taxon>Vibrionales</taxon>
        <taxon>Vibrionaceae</taxon>
        <taxon>Vibrio</taxon>
    </lineage>
</organism>
<evidence type="ECO:0000313" key="13">
    <source>
        <dbReference type="Proteomes" id="UP000535589"/>
    </source>
</evidence>
<feature type="domain" description="Flagellar assembly protein FliH/Type III secretion system HrpE" evidence="11">
    <location>
        <begin position="124"/>
        <end position="251"/>
    </location>
</feature>
<dbReference type="RefSeq" id="WP_168836320.1">
    <property type="nucleotide sequence ID" value="NZ_JABAIK010000008.1"/>
</dbReference>
<dbReference type="GO" id="GO:0015031">
    <property type="term" value="P:protein transport"/>
    <property type="evidence" value="ECO:0007669"/>
    <property type="project" value="UniProtKB-KW"/>
</dbReference>
<evidence type="ECO:0000256" key="2">
    <source>
        <dbReference type="ARBA" id="ARBA00004496"/>
    </source>
</evidence>
<dbReference type="Proteomes" id="UP000535589">
    <property type="component" value="Unassembled WGS sequence"/>
</dbReference>
<comment type="subcellular location">
    <subcellularLocation>
        <location evidence="2">Cytoplasm</location>
    </subcellularLocation>
</comment>
<dbReference type="InterPro" id="IPR051472">
    <property type="entry name" value="T3SS_Stator/FliH"/>
</dbReference>
<feature type="compositionally biased region" description="Basic and acidic residues" evidence="10">
    <location>
        <begin position="1"/>
        <end position="21"/>
    </location>
</feature>
<evidence type="ECO:0000256" key="4">
    <source>
        <dbReference type="ARBA" id="ARBA00016507"/>
    </source>
</evidence>
<comment type="similarity">
    <text evidence="3">Belongs to the FliH family.</text>
</comment>
<evidence type="ECO:0000259" key="11">
    <source>
        <dbReference type="Pfam" id="PF02108"/>
    </source>
</evidence>